<dbReference type="Pfam" id="PF13392">
    <property type="entry name" value="HNH_3"/>
    <property type="match status" value="1"/>
</dbReference>
<dbReference type="SMART" id="SM00507">
    <property type="entry name" value="HNHc"/>
    <property type="match status" value="1"/>
</dbReference>
<proteinExistence type="predicted"/>
<gene>
    <name evidence="2" type="ORF">DCBHLPFO_00722</name>
</gene>
<dbReference type="Proteomes" id="UP001162175">
    <property type="component" value="Unassembled WGS sequence"/>
</dbReference>
<evidence type="ECO:0000259" key="1">
    <source>
        <dbReference type="SMART" id="SM00507"/>
    </source>
</evidence>
<evidence type="ECO:0000313" key="2">
    <source>
        <dbReference type="EMBL" id="MDI3349592.1"/>
    </source>
</evidence>
<accession>A0AA43QWR0</accession>
<organism evidence="2 3">
    <name type="scientific">Mycoplasmopsis arginini</name>
    <name type="common">Mycoplasma arginini</name>
    <dbReference type="NCBI Taxonomy" id="2094"/>
    <lineage>
        <taxon>Bacteria</taxon>
        <taxon>Bacillati</taxon>
        <taxon>Mycoplasmatota</taxon>
        <taxon>Mycoplasmoidales</taxon>
        <taxon>Metamycoplasmataceae</taxon>
        <taxon>Mycoplasmopsis</taxon>
    </lineage>
</organism>
<comment type="caution">
    <text evidence="2">The sequence shown here is derived from an EMBL/GenBank/DDBJ whole genome shotgun (WGS) entry which is preliminary data.</text>
</comment>
<protein>
    <recommendedName>
        <fullName evidence="1">HNH nuclease domain-containing protein</fullName>
    </recommendedName>
</protein>
<dbReference type="AlphaFoldDB" id="A0AA43QWR0"/>
<dbReference type="EMBL" id="JAPFAR010000045">
    <property type="protein sequence ID" value="MDI3349592.1"/>
    <property type="molecule type" value="Genomic_DNA"/>
</dbReference>
<dbReference type="InterPro" id="IPR003615">
    <property type="entry name" value="HNH_nuc"/>
</dbReference>
<dbReference type="CDD" id="cd00085">
    <property type="entry name" value="HNHc"/>
    <property type="match status" value="1"/>
</dbReference>
<dbReference type="Gene3D" id="3.90.75.20">
    <property type="match status" value="1"/>
</dbReference>
<evidence type="ECO:0000313" key="3">
    <source>
        <dbReference type="Proteomes" id="UP001162175"/>
    </source>
</evidence>
<dbReference type="InterPro" id="IPR044925">
    <property type="entry name" value="His-Me_finger_sf"/>
</dbReference>
<feature type="domain" description="HNH nuclease" evidence="1">
    <location>
        <begin position="36"/>
        <end position="86"/>
    </location>
</feature>
<name>A0AA43QWR0_MYCAR</name>
<dbReference type="SUPFAM" id="SSF54060">
    <property type="entry name" value="His-Me finger endonucleases"/>
    <property type="match status" value="1"/>
</dbReference>
<sequence>MARDRATWCNQESHFAWKGGVFKDNGYLRVNIYLGNGKRFMPGQHRLIVEKELGIELGDLVVHHKDRNKSNNDIANLEPLTRSEHSKHHYEEGHYFVTA</sequence>
<reference evidence="2" key="1">
    <citation type="submission" date="2022-11" db="EMBL/GenBank/DDBJ databases">
        <title>Draft genome of Mycoplasma arginini isolated from fly.</title>
        <authorList>
            <person name="Severgnini M."/>
            <person name="Gioia G."/>
            <person name="Cremonesi P."/>
            <person name="Moroni P."/>
            <person name="Addis M.F."/>
            <person name="Castiglioni B."/>
        </authorList>
    </citation>
    <scope>NUCLEOTIDE SEQUENCE</scope>
    <source>
        <strain evidence="2">QMP CG1-1632</strain>
    </source>
</reference>